<dbReference type="Proteomes" id="UP000001058">
    <property type="component" value="Unassembled WGS sequence"/>
</dbReference>
<evidence type="ECO:0008006" key="5">
    <source>
        <dbReference type="Google" id="ProtNLM"/>
    </source>
</evidence>
<proteinExistence type="predicted"/>
<dbReference type="RefSeq" id="XP_002950040.1">
    <property type="nucleotide sequence ID" value="XM_002949994.1"/>
</dbReference>
<feature type="chain" id="PRO_5003123902" description="Pherophorin domain-containing protein" evidence="2">
    <location>
        <begin position="21"/>
        <end position="796"/>
    </location>
</feature>
<dbReference type="AlphaFoldDB" id="D8TUH5"/>
<dbReference type="InParanoid" id="D8TUH5"/>
<evidence type="ECO:0000256" key="2">
    <source>
        <dbReference type="SAM" id="SignalP"/>
    </source>
</evidence>
<evidence type="ECO:0000313" key="4">
    <source>
        <dbReference type="Proteomes" id="UP000001058"/>
    </source>
</evidence>
<gene>
    <name evidence="3" type="ORF">VOLCADRAFT_90478</name>
</gene>
<organism evidence="4">
    <name type="scientific">Volvox carteri f. nagariensis</name>
    <dbReference type="NCBI Taxonomy" id="3068"/>
    <lineage>
        <taxon>Eukaryota</taxon>
        <taxon>Viridiplantae</taxon>
        <taxon>Chlorophyta</taxon>
        <taxon>core chlorophytes</taxon>
        <taxon>Chlorophyceae</taxon>
        <taxon>CS clade</taxon>
        <taxon>Chlamydomonadales</taxon>
        <taxon>Volvocaceae</taxon>
        <taxon>Volvox</taxon>
    </lineage>
</organism>
<keyword evidence="4" id="KW-1185">Reference proteome</keyword>
<feature type="compositionally biased region" description="Polar residues" evidence="1">
    <location>
        <begin position="203"/>
        <end position="218"/>
    </location>
</feature>
<dbReference type="KEGG" id="vcn:VOLCADRAFT_90478"/>
<evidence type="ECO:0000256" key="1">
    <source>
        <dbReference type="SAM" id="MobiDB-lite"/>
    </source>
</evidence>
<evidence type="ECO:0000313" key="3">
    <source>
        <dbReference type="EMBL" id="EFJ48708.1"/>
    </source>
</evidence>
<dbReference type="OrthoDB" id="10395708at2759"/>
<accession>D8TUH5</accession>
<feature type="compositionally biased region" description="Low complexity" evidence="1">
    <location>
        <begin position="219"/>
        <end position="229"/>
    </location>
</feature>
<feature type="region of interest" description="Disordered" evidence="1">
    <location>
        <begin position="306"/>
        <end position="357"/>
    </location>
</feature>
<feature type="compositionally biased region" description="Basic and acidic residues" evidence="1">
    <location>
        <begin position="340"/>
        <end position="352"/>
    </location>
</feature>
<reference evidence="3 4" key="1">
    <citation type="journal article" date="2010" name="Science">
        <title>Genomic analysis of organismal complexity in the multicellular green alga Volvox carteri.</title>
        <authorList>
            <person name="Prochnik S.E."/>
            <person name="Umen J."/>
            <person name="Nedelcu A.M."/>
            <person name="Hallmann A."/>
            <person name="Miller S.M."/>
            <person name="Nishii I."/>
            <person name="Ferris P."/>
            <person name="Kuo A."/>
            <person name="Mitros T."/>
            <person name="Fritz-Laylin L.K."/>
            <person name="Hellsten U."/>
            <person name="Chapman J."/>
            <person name="Simakov O."/>
            <person name="Rensing S.A."/>
            <person name="Terry A."/>
            <person name="Pangilinan J."/>
            <person name="Kapitonov V."/>
            <person name="Jurka J."/>
            <person name="Salamov A."/>
            <person name="Shapiro H."/>
            <person name="Schmutz J."/>
            <person name="Grimwood J."/>
            <person name="Lindquist E."/>
            <person name="Lucas S."/>
            <person name="Grigoriev I.V."/>
            <person name="Schmitt R."/>
            <person name="Kirk D."/>
            <person name="Rokhsar D.S."/>
        </authorList>
    </citation>
    <scope>NUCLEOTIDE SEQUENCE [LARGE SCALE GENOMIC DNA]</scope>
    <source>
        <strain evidence="4">f. Nagariensis / Eve</strain>
    </source>
</reference>
<dbReference type="EMBL" id="GL378338">
    <property type="protein sequence ID" value="EFJ48708.1"/>
    <property type="molecule type" value="Genomic_DNA"/>
</dbReference>
<name>D8TUH5_VOLCA</name>
<feature type="signal peptide" evidence="2">
    <location>
        <begin position="1"/>
        <end position="20"/>
    </location>
</feature>
<dbReference type="GeneID" id="9619628"/>
<sequence length="796" mass="82935">MLLLHLVFIVVSLSYALLEAFHLEFGFIVSDNLGTAAHDVTLPMGSLDLPVDAIPGMSRDKTEGIVTNTTVPSAIILPFPPPLAGPSQEGPSVTSNQLVDVGAISSIEVIEAETPSVYHVTPITKESASPLLYAPLYNTAMSRMKLSSSPGRPGSVAPFAMSMLTPTEPPSPFPGFPSLSSFETSRTKAAVAVAEFTGAEPTTVETSSPPLAQSNDTNSSSWGSSSFGVGSQGHVPVLHRPVDAGHMDGFCTRLAGATPWPPSHPLQTPISSSYASRGDTAIFDLDRFDDEGQEVISASLPVKGLPAGSTANKHGDATASQGPQRQHVKLRFPSRKASASHKDVPCDQDVHRPGVFSSSNSAWTKNISAPPGGDDTPVWPPLLPEGPAPFFCQEDIGDAAISSEATSVMRSLRNETPARAAHPWSSASGGRLLPSVDGTGQRQFHQEPGREYAAVAAAASIMLSNFKVYAKKVVMAACAGDETTLRTAQDDLHAVSMQLLNLELAPHSYTTSIGACRALAYSTPLIGMQLNDMHSSADVRASASIGSSGGGDWTSMGSRTAVNRSSGFIPEHSPCQSCSTEASEAGYPPSPLASVLTTTPALRTGSGASDGAWDDGPRVLPADVDSYLAALRGRDISSSACVLANFQSSLSFTGLLINSACRQLYLAQEETAKWRTRAKTLRVQGSAQIVSAAEALLNPEDAVAPGVSPVCDNPCKDITSTSVGTHASPDCTDIKCGLLNHVRTASPTTPLESCCTASSSGSGGGSCEGPQSTKSDGSEGPEGSSIAPRRLWRPQE</sequence>
<feature type="region of interest" description="Disordered" evidence="1">
    <location>
        <begin position="748"/>
        <end position="796"/>
    </location>
</feature>
<feature type="compositionally biased region" description="Polar residues" evidence="1">
    <location>
        <begin position="748"/>
        <end position="757"/>
    </location>
</feature>
<keyword evidence="2" id="KW-0732">Signal</keyword>
<feature type="region of interest" description="Disordered" evidence="1">
    <location>
        <begin position="199"/>
        <end position="229"/>
    </location>
</feature>
<protein>
    <recommendedName>
        <fullName evidence="5">Pherophorin domain-containing protein</fullName>
    </recommendedName>
</protein>